<dbReference type="OrthoDB" id="4332517at2"/>
<dbReference type="RefSeq" id="WP_089226018.1">
    <property type="nucleotide sequence ID" value="NZ_FZOF01000013.1"/>
</dbReference>
<name>A0A239JJG0_9ACTN</name>
<keyword evidence="3" id="KW-1185">Reference proteome</keyword>
<accession>A0A239JJG0</accession>
<evidence type="ECO:0000313" key="3">
    <source>
        <dbReference type="Proteomes" id="UP000198280"/>
    </source>
</evidence>
<evidence type="ECO:0000313" key="2">
    <source>
        <dbReference type="EMBL" id="SNT05722.1"/>
    </source>
</evidence>
<sequence length="299" mass="31768">MTEHNDPSEDNEHSEPERITALAALIGWAERRERIASDRADLVADAWRTGTRSVMELARCARVSRDTIYADLAARGVEVSRRGERHIGPLTGRGAPLDAESVRAVSRIADAVTRPAYAHDPADPVTRAALAASGALGAVADVLDPPVDQGPGWDPKDTLPHLAERGQTVSHQAHQALAAVADRAELAAAAEFRRRGLLHSGRNAVADAVTLTVTVPTGETVTVDLGTDETGWTTMAGGSDLVGDAVGTLDHLEVQAAFQILAQVVTRHLTERAIAPRPTETLPGTPPTRTRHLPSSDQH</sequence>
<dbReference type="EMBL" id="FZOF01000013">
    <property type="protein sequence ID" value="SNT05722.1"/>
    <property type="molecule type" value="Genomic_DNA"/>
</dbReference>
<dbReference type="AlphaFoldDB" id="A0A239JJG0"/>
<protein>
    <submittedName>
        <fullName evidence="2">Uncharacterized protein</fullName>
    </submittedName>
</protein>
<dbReference type="Proteomes" id="UP000198280">
    <property type="component" value="Unassembled WGS sequence"/>
</dbReference>
<evidence type="ECO:0000256" key="1">
    <source>
        <dbReference type="SAM" id="MobiDB-lite"/>
    </source>
</evidence>
<proteinExistence type="predicted"/>
<gene>
    <name evidence="2" type="ORF">SAMN05216252_11358</name>
</gene>
<feature type="region of interest" description="Disordered" evidence="1">
    <location>
        <begin position="272"/>
        <end position="299"/>
    </location>
</feature>
<reference evidence="2 3" key="1">
    <citation type="submission" date="2017-06" db="EMBL/GenBank/DDBJ databases">
        <authorList>
            <person name="Kim H.J."/>
            <person name="Triplett B.A."/>
        </authorList>
    </citation>
    <scope>NUCLEOTIDE SEQUENCE [LARGE SCALE GENOMIC DNA]</scope>
    <source>
        <strain evidence="2 3">CGMCC 4.1858</strain>
    </source>
</reference>
<organism evidence="2 3">
    <name type="scientific">Actinacidiphila glaucinigra</name>
    <dbReference type="NCBI Taxonomy" id="235986"/>
    <lineage>
        <taxon>Bacteria</taxon>
        <taxon>Bacillati</taxon>
        <taxon>Actinomycetota</taxon>
        <taxon>Actinomycetes</taxon>
        <taxon>Kitasatosporales</taxon>
        <taxon>Streptomycetaceae</taxon>
        <taxon>Actinacidiphila</taxon>
    </lineage>
</organism>